<accession>A0ACC1J969</accession>
<evidence type="ECO:0000313" key="2">
    <source>
        <dbReference type="Proteomes" id="UP001150603"/>
    </source>
</evidence>
<organism evidence="1 2">
    <name type="scientific">Linderina macrospora</name>
    <dbReference type="NCBI Taxonomy" id="4868"/>
    <lineage>
        <taxon>Eukaryota</taxon>
        <taxon>Fungi</taxon>
        <taxon>Fungi incertae sedis</taxon>
        <taxon>Zoopagomycota</taxon>
        <taxon>Kickxellomycotina</taxon>
        <taxon>Kickxellomycetes</taxon>
        <taxon>Kickxellales</taxon>
        <taxon>Kickxellaceae</taxon>
        <taxon>Linderina</taxon>
    </lineage>
</organism>
<dbReference type="EMBL" id="JANBPW010002011">
    <property type="protein sequence ID" value="KAJ1942278.1"/>
    <property type="molecule type" value="Genomic_DNA"/>
</dbReference>
<comment type="caution">
    <text evidence="1">The sequence shown here is derived from an EMBL/GenBank/DDBJ whole genome shotgun (WGS) entry which is preliminary data.</text>
</comment>
<reference evidence="1" key="1">
    <citation type="submission" date="2022-07" db="EMBL/GenBank/DDBJ databases">
        <title>Phylogenomic reconstructions and comparative analyses of Kickxellomycotina fungi.</title>
        <authorList>
            <person name="Reynolds N.K."/>
            <person name="Stajich J.E."/>
            <person name="Barry K."/>
            <person name="Grigoriev I.V."/>
            <person name="Crous P."/>
            <person name="Smith M.E."/>
        </authorList>
    </citation>
    <scope>NUCLEOTIDE SEQUENCE</scope>
    <source>
        <strain evidence="1">NRRL 5244</strain>
    </source>
</reference>
<gene>
    <name evidence="1" type="primary">MRD1_1</name>
    <name evidence="1" type="ORF">FBU59_003246</name>
</gene>
<name>A0ACC1J969_9FUNG</name>
<dbReference type="Proteomes" id="UP001150603">
    <property type="component" value="Unassembled WGS sequence"/>
</dbReference>
<feature type="non-terminal residue" evidence="1">
    <location>
        <position position="1"/>
    </location>
</feature>
<proteinExistence type="predicted"/>
<sequence length="597" mass="66691">DVFGESAETTKDDAEPKSDGQQADNAEETEKIVPTDPPTDAVMQIQETGRLFLRNLPYLATEDELRKVFEKFGPLSEVHMPISKDTKRPKGFAYILYLLPEHAVKAFKTMDNQYFMGRLLHVLPGKEKPQPREREDQQGGFKSSVKKERDAKLKAQAGSDFNWNSLYMSADAVADSIADRLKIAKADLLSADSTSNPAVRLALAETHIINDTKRYFEEQGVRLEHFEKRERSDTVILVKNIPFSIDEDELRSLFGKYGSLGRVLVPPSRTIAIVEFLEPSEARIAFRHLAYKRIKDAPIYLERAPKEIFISAYDPAMDAERVEKAKAKEENKAQIDKVLEATHDSEQSHVSTQGASSQGEAGRVLFVKNLNFETNEDTLRQLFGGVDGLASVAIRRKKDPKRPGKWQSMGFGFVEYKTAEGAQQAFKSFQGSEVDDHALEIKMSDRLAKSSADESSESRADLAGGKKPKGTKIVVKNVPFEATRKDIRDLIATFGQIKSVRLPKKFSGGHRGFAFVEFLTPQEAQHVLDTVKDTHLYGRHLVLDWAEEENSLSAIREKVGRQFAKDSGDQGAGSKRRKIEMGGGSDDEDDGMVSDSD</sequence>
<keyword evidence="2" id="KW-1185">Reference proteome</keyword>
<evidence type="ECO:0000313" key="1">
    <source>
        <dbReference type="EMBL" id="KAJ1942278.1"/>
    </source>
</evidence>
<protein>
    <submittedName>
        <fullName evidence="1">Multiple RNA-binding domain-containing protein 1</fullName>
    </submittedName>
</protein>